<dbReference type="GO" id="GO:0009306">
    <property type="term" value="P:protein secretion"/>
    <property type="evidence" value="ECO:0007669"/>
    <property type="project" value="InterPro"/>
</dbReference>
<evidence type="ECO:0000256" key="3">
    <source>
        <dbReference type="ARBA" id="ARBA00022475"/>
    </source>
</evidence>
<name>A0A0R3LND9_9BRAD</name>
<gene>
    <name evidence="8" type="ORF">CP49_21015</name>
</gene>
<evidence type="ECO:0000256" key="1">
    <source>
        <dbReference type="ARBA" id="ARBA00004651"/>
    </source>
</evidence>
<dbReference type="EMBL" id="LLXX01000066">
    <property type="protein sequence ID" value="KRR09305.1"/>
    <property type="molecule type" value="Genomic_DNA"/>
</dbReference>
<comment type="subcellular location">
    <subcellularLocation>
        <location evidence="1">Cell membrane</location>
        <topology evidence="1">Multi-pass membrane protein</topology>
    </subcellularLocation>
</comment>
<keyword evidence="6 7" id="KW-0472">Membrane</keyword>
<dbReference type="PRINTS" id="PR00952">
    <property type="entry name" value="TYPE3IMQPROT"/>
</dbReference>
<dbReference type="OrthoDB" id="9806440at2"/>
<dbReference type="PANTHER" id="PTHR34040">
    <property type="entry name" value="FLAGELLAR BIOSYNTHETIC PROTEIN FLIQ"/>
    <property type="match status" value="1"/>
</dbReference>
<comment type="similarity">
    <text evidence="2">Belongs to the FliQ/MopD/SpaQ family.</text>
</comment>
<dbReference type="STRING" id="1518501.CQ10_34390"/>
<dbReference type="AlphaFoldDB" id="A0A0R3LND9"/>
<evidence type="ECO:0000256" key="2">
    <source>
        <dbReference type="ARBA" id="ARBA00006156"/>
    </source>
</evidence>
<evidence type="ECO:0000313" key="9">
    <source>
        <dbReference type="Proteomes" id="UP000051913"/>
    </source>
</evidence>
<dbReference type="PANTHER" id="PTHR34040:SF7">
    <property type="entry name" value="SURFACE PRESENTATION OF ANTIGENS PROTEIN SPAQ"/>
    <property type="match status" value="1"/>
</dbReference>
<feature type="transmembrane region" description="Helical" evidence="7">
    <location>
        <begin position="14"/>
        <end position="41"/>
    </location>
</feature>
<keyword evidence="9" id="KW-1185">Reference proteome</keyword>
<keyword evidence="3" id="KW-1003">Cell membrane</keyword>
<evidence type="ECO:0000256" key="7">
    <source>
        <dbReference type="SAM" id="Phobius"/>
    </source>
</evidence>
<proteinExistence type="inferred from homology"/>
<accession>A0A0R3LND9</accession>
<reference evidence="8 9" key="1">
    <citation type="submission" date="2014-03" db="EMBL/GenBank/DDBJ databases">
        <title>Bradyrhizobium valentinum sp. nov., isolated from effective nodules of Lupinus mariae-josephae, a lupine endemic of basic-lime soils in Eastern Spain.</title>
        <authorList>
            <person name="Duran D."/>
            <person name="Rey L."/>
            <person name="Navarro A."/>
            <person name="Busquets A."/>
            <person name="Imperial J."/>
            <person name="Ruiz-Argueso T."/>
        </authorList>
    </citation>
    <scope>NUCLEOTIDE SEQUENCE [LARGE SCALE GENOMIC DNA]</scope>
    <source>
        <strain evidence="8 9">LmjM3</strain>
    </source>
</reference>
<feature type="transmembrane region" description="Helical" evidence="7">
    <location>
        <begin position="53"/>
        <end position="74"/>
    </location>
</feature>
<dbReference type="Pfam" id="PF01313">
    <property type="entry name" value="Bac_export_3"/>
    <property type="match status" value="1"/>
</dbReference>
<evidence type="ECO:0000256" key="4">
    <source>
        <dbReference type="ARBA" id="ARBA00022692"/>
    </source>
</evidence>
<evidence type="ECO:0000313" key="8">
    <source>
        <dbReference type="EMBL" id="KRR09305.1"/>
    </source>
</evidence>
<evidence type="ECO:0000256" key="5">
    <source>
        <dbReference type="ARBA" id="ARBA00022989"/>
    </source>
</evidence>
<keyword evidence="5 7" id="KW-1133">Transmembrane helix</keyword>
<keyword evidence="4 7" id="KW-0812">Transmembrane</keyword>
<organism evidence="8 9">
    <name type="scientific">Bradyrhizobium valentinum</name>
    <dbReference type="NCBI Taxonomy" id="1518501"/>
    <lineage>
        <taxon>Bacteria</taxon>
        <taxon>Pseudomonadati</taxon>
        <taxon>Pseudomonadota</taxon>
        <taxon>Alphaproteobacteria</taxon>
        <taxon>Hyphomicrobiales</taxon>
        <taxon>Nitrobacteraceae</taxon>
        <taxon>Bradyrhizobium</taxon>
    </lineage>
</organism>
<protein>
    <submittedName>
        <fullName evidence="8">Translocation protein</fullName>
    </submittedName>
</protein>
<evidence type="ECO:0000256" key="6">
    <source>
        <dbReference type="ARBA" id="ARBA00023136"/>
    </source>
</evidence>
<sequence>MDEASILTHMSRSLVLFMIWVLPPLIAAVVVGLVVGIIQAATQLQDQTLPLTVKLLVVVAVIALFSPVLSAALIKEAEQVFIDFPALTASISRR</sequence>
<dbReference type="Proteomes" id="UP000051913">
    <property type="component" value="Unassembled WGS sequence"/>
</dbReference>
<dbReference type="InterPro" id="IPR002191">
    <property type="entry name" value="Bac_export_3"/>
</dbReference>
<comment type="caution">
    <text evidence="8">The sequence shown here is derived from an EMBL/GenBank/DDBJ whole genome shotgun (WGS) entry which is preliminary data.</text>
</comment>
<dbReference type="RefSeq" id="WP_057850249.1">
    <property type="nucleotide sequence ID" value="NZ_LLXX01000066.1"/>
</dbReference>
<dbReference type="GO" id="GO:0005886">
    <property type="term" value="C:plasma membrane"/>
    <property type="evidence" value="ECO:0007669"/>
    <property type="project" value="UniProtKB-SubCell"/>
</dbReference>